<evidence type="ECO:0000256" key="3">
    <source>
        <dbReference type="ARBA" id="ARBA00033094"/>
    </source>
</evidence>
<reference evidence="7" key="1">
    <citation type="submission" date="2014-11" db="EMBL/GenBank/DDBJ databases">
        <authorList>
            <person name="Otto D Thomas"/>
            <person name="Naeem Raeece"/>
        </authorList>
    </citation>
    <scope>NUCLEOTIDE SEQUENCE</scope>
</reference>
<dbReference type="SMART" id="SM00729">
    <property type="entry name" value="Elp3"/>
    <property type="match status" value="1"/>
</dbReference>
<evidence type="ECO:0000313" key="7">
    <source>
        <dbReference type="EMBL" id="CEM06160.1"/>
    </source>
</evidence>
<dbReference type="PANTHER" id="PTHR13932:SF5">
    <property type="entry name" value="RADICAL S-ADENOSYL METHIONINE DOMAIN-CONTAINING PROTEIN 1, MITOCHONDRIAL"/>
    <property type="match status" value="1"/>
</dbReference>
<dbReference type="PROSITE" id="PS51918">
    <property type="entry name" value="RADICAL_SAM"/>
    <property type="match status" value="1"/>
</dbReference>
<evidence type="ECO:0000256" key="5">
    <source>
        <dbReference type="SAM" id="MobiDB-lite"/>
    </source>
</evidence>
<dbReference type="SUPFAM" id="SSF102114">
    <property type="entry name" value="Radical SAM enzymes"/>
    <property type="match status" value="2"/>
</dbReference>
<feature type="domain" description="Radical SAM core" evidence="6">
    <location>
        <begin position="38"/>
        <end position="324"/>
    </location>
</feature>
<feature type="region of interest" description="Disordered" evidence="5">
    <location>
        <begin position="334"/>
        <end position="354"/>
    </location>
</feature>
<evidence type="ECO:0000259" key="6">
    <source>
        <dbReference type="PROSITE" id="PS51918"/>
    </source>
</evidence>
<evidence type="ECO:0000256" key="4">
    <source>
        <dbReference type="ARBA" id="ARBA00045130"/>
    </source>
</evidence>
<feature type="compositionally biased region" description="Basic and acidic residues" evidence="5">
    <location>
        <begin position="427"/>
        <end position="437"/>
    </location>
</feature>
<dbReference type="PANTHER" id="PTHR13932">
    <property type="entry name" value="COPROPORPHYRINIGEN III OXIDASE"/>
    <property type="match status" value="1"/>
</dbReference>
<dbReference type="SFLD" id="SFLDG01065">
    <property type="entry name" value="anaerobic_coproporphyrinogen-I"/>
    <property type="match status" value="1"/>
</dbReference>
<name>A0A0G4F281_9ALVE</name>
<dbReference type="SFLD" id="SFLDF00562">
    <property type="entry name" value="HemN-like__clustered_with_heat"/>
    <property type="match status" value="1"/>
</dbReference>
<dbReference type="EMBL" id="CDMZ01000079">
    <property type="protein sequence ID" value="CEM06160.1"/>
    <property type="molecule type" value="Genomic_DNA"/>
</dbReference>
<feature type="region of interest" description="Disordered" evidence="5">
    <location>
        <begin position="647"/>
        <end position="674"/>
    </location>
</feature>
<dbReference type="InterPro" id="IPR006638">
    <property type="entry name" value="Elp3/MiaA/NifB-like_rSAM"/>
</dbReference>
<comment type="similarity">
    <text evidence="1">Belongs to the anaerobic coproporphyrinogen-III oxidase family. HemW subfamily.</text>
</comment>
<dbReference type="GO" id="GO:0005737">
    <property type="term" value="C:cytoplasm"/>
    <property type="evidence" value="ECO:0007669"/>
    <property type="project" value="InterPro"/>
</dbReference>
<dbReference type="Pfam" id="PF04055">
    <property type="entry name" value="Radical_SAM"/>
    <property type="match status" value="1"/>
</dbReference>
<feature type="compositionally biased region" description="Polar residues" evidence="5">
    <location>
        <begin position="339"/>
        <end position="354"/>
    </location>
</feature>
<dbReference type="InterPro" id="IPR023404">
    <property type="entry name" value="rSAM_horseshoe"/>
</dbReference>
<dbReference type="VEuPathDB" id="CryptoDB:Cvel_14835"/>
<comment type="function">
    <text evidence="4">May be a heme chaperone, appears to bind heme. Homologous bacterial proteins do not have oxygen-independent coproporphyrinogen-III oxidase activity. Binds 1 [4Fe-4S] cluster. The cluster is coordinated with 3 cysteines and an exchangeable S-adenosyl-L-methionine.</text>
</comment>
<dbReference type="InterPro" id="IPR058240">
    <property type="entry name" value="rSAM_sf"/>
</dbReference>
<evidence type="ECO:0000256" key="2">
    <source>
        <dbReference type="ARBA" id="ARBA00014678"/>
    </source>
</evidence>
<dbReference type="GO" id="GO:0051539">
    <property type="term" value="F:4 iron, 4 sulfur cluster binding"/>
    <property type="evidence" value="ECO:0007669"/>
    <property type="project" value="InterPro"/>
</dbReference>
<dbReference type="AlphaFoldDB" id="A0A0G4F281"/>
<sequence length="834" mass="91106">MRTSRRLLTCRRAHGAYPNRRRCARVAERPFASAQLPPAYIWPRAVYVHLPFCRRRCFYCSFSIKVVGDGQKAQETASEEYCSLLRREIRATGSLLRQHGDTRLTPESELPSVAADCFWQPSLVRASSSSSLTAGPHPLGLASVYFGGGTPSLTPPWLIEELMREIEEVFGKVRPEAEVTMEMDPGTFDRSKLSAYLSAGINRVSLGIQSFDSEVLRKAGRAHSVEDGCRALETLRKAGVENFSLDLISGLPGLTMEVWRDTLKKTVEANPAHVSVYDLQVEPDDGSIFGRRGFRQGKAPLPLEDEAAEMYTEARNVLTAAGYDHYEISNFGRKKMETGEQTQQGKSQRGSLSLRTPFSHSLHNRCYWEGAQFLGFGMGAASFLGGHRHSRPGSLGGYKQWVSDLETAAGGTGMGQEITAVGKTTGRLDREGTRETGSEVEDEMAARSSSSSSVSASSAEKCLDRLFGVSLRGKREGSESERLCEGVMLAMRRRQGLCLRKVMRLFGASGVRGVLRGENVMRDVLGGNLEVVLKFASASWGGSGSSFRREREVLLSSSAWGECRVVEIGSGSCRTNSVGDLDGGGVLSTLAVEDSPESEVDFEISSGLRGEGGTRAEKKSIENPLEVCLSSLIHSISLSSLDASRSEELTSGGGATLSDHVNREGAQEEVDVDVEGEKERRARLLLSLVEELVVRAGSLVAQSGSIQRGRDLPSYVVREGPIGRTSEIAGVEMTKESERGRGDVIEFWGEMEEPTTRVGLAVEVPESGQFEEEAVLREQKEERAARMEVLQFPFLSADLRLTDPKGMLLENDVVSSLFRSVEDHFLPRSSAVVN</sequence>
<gene>
    <name evidence="7" type="ORF">Cvel_14835</name>
</gene>
<dbReference type="SFLD" id="SFLDS00029">
    <property type="entry name" value="Radical_SAM"/>
    <property type="match status" value="1"/>
</dbReference>
<proteinExistence type="inferred from homology"/>
<evidence type="ECO:0000256" key="1">
    <source>
        <dbReference type="ARBA" id="ARBA00006100"/>
    </source>
</evidence>
<feature type="region of interest" description="Disordered" evidence="5">
    <location>
        <begin position="427"/>
        <end position="453"/>
    </location>
</feature>
<dbReference type="InterPro" id="IPR004559">
    <property type="entry name" value="HemW-like"/>
</dbReference>
<organism evidence="7">
    <name type="scientific">Chromera velia CCMP2878</name>
    <dbReference type="NCBI Taxonomy" id="1169474"/>
    <lineage>
        <taxon>Eukaryota</taxon>
        <taxon>Sar</taxon>
        <taxon>Alveolata</taxon>
        <taxon>Colpodellida</taxon>
        <taxon>Chromeraceae</taxon>
        <taxon>Chromera</taxon>
    </lineage>
</organism>
<dbReference type="InterPro" id="IPR007197">
    <property type="entry name" value="rSAM"/>
</dbReference>
<dbReference type="GO" id="GO:0006779">
    <property type="term" value="P:porphyrin-containing compound biosynthetic process"/>
    <property type="evidence" value="ECO:0007669"/>
    <property type="project" value="InterPro"/>
</dbReference>
<dbReference type="GO" id="GO:0004109">
    <property type="term" value="F:coproporphyrinogen oxidase activity"/>
    <property type="evidence" value="ECO:0007669"/>
    <property type="project" value="InterPro"/>
</dbReference>
<dbReference type="InterPro" id="IPR034505">
    <property type="entry name" value="Coproporphyrinogen-III_oxidase"/>
</dbReference>
<accession>A0A0G4F281</accession>
<protein>
    <recommendedName>
        <fullName evidence="2">Radical S-adenosyl methionine domain-containing protein 1, mitochondrial</fullName>
    </recommendedName>
    <alternativeName>
        <fullName evidence="3">Putative heme chaperone</fullName>
    </alternativeName>
</protein>
<dbReference type="Gene3D" id="3.80.30.20">
    <property type="entry name" value="tm_1862 like domain"/>
    <property type="match status" value="1"/>
</dbReference>